<keyword evidence="1" id="KW-0175">Coiled coil</keyword>
<evidence type="ECO:0000256" key="1">
    <source>
        <dbReference type="SAM" id="Coils"/>
    </source>
</evidence>
<gene>
    <name evidence="3" type="ORF">BOX15_Mlig008976g1</name>
</gene>
<evidence type="ECO:0000313" key="3">
    <source>
        <dbReference type="EMBL" id="PAA51618.1"/>
    </source>
</evidence>
<feature type="compositionally biased region" description="Basic and acidic residues" evidence="2">
    <location>
        <begin position="311"/>
        <end position="347"/>
    </location>
</feature>
<organism evidence="3 4">
    <name type="scientific">Macrostomum lignano</name>
    <dbReference type="NCBI Taxonomy" id="282301"/>
    <lineage>
        <taxon>Eukaryota</taxon>
        <taxon>Metazoa</taxon>
        <taxon>Spiralia</taxon>
        <taxon>Lophotrochozoa</taxon>
        <taxon>Platyhelminthes</taxon>
        <taxon>Rhabditophora</taxon>
        <taxon>Macrostomorpha</taxon>
        <taxon>Macrostomida</taxon>
        <taxon>Macrostomidae</taxon>
        <taxon>Macrostomum</taxon>
    </lineage>
</organism>
<dbReference type="Proteomes" id="UP000215902">
    <property type="component" value="Unassembled WGS sequence"/>
</dbReference>
<reference evidence="3 4" key="1">
    <citation type="submission" date="2017-06" db="EMBL/GenBank/DDBJ databases">
        <title>A platform for efficient transgenesis in Macrostomum lignano, a flatworm model organism for stem cell research.</title>
        <authorList>
            <person name="Berezikov E."/>
        </authorList>
    </citation>
    <scope>NUCLEOTIDE SEQUENCE [LARGE SCALE GENOMIC DNA]</scope>
    <source>
        <strain evidence="3">DV1</strain>
        <tissue evidence="3">Whole organism</tissue>
    </source>
</reference>
<dbReference type="Gene3D" id="1.20.1170.10">
    <property type="match status" value="1"/>
</dbReference>
<sequence length="347" mass="39238">KQSKHLQSCKGRTATGASHSGEMATPASSSLGKDLESLGKALNACKKIQEINKNLKRAKEQLKSVENGADSINVALPTLQKFKNAVRDCLRIAESLYGQVTGIAKDHSKCLEELKKTANSGTLTNENVESMKNALTKLVEDFERFGRELGEFVEHTKELRRVSERVNDEASREKEKFRKEAASTRSEANWKNFYQWMELINTFGLITLTSYYQDSVDANSSQYKKVDELDKLFRKFEKARKLLDVALQKINGVGERIGSRPVQLTEDVIQIIQSVLLQYEKISEAQQQAAQSQQQAAQSQQQAAQSQQKTVEAEERAARAEEENAKMKEELERMRKKMEAMKKNQGK</sequence>
<feature type="compositionally biased region" description="Low complexity" evidence="2">
    <location>
        <begin position="290"/>
        <end position="308"/>
    </location>
</feature>
<protein>
    <submittedName>
        <fullName evidence="3">Uncharacterized protein</fullName>
    </submittedName>
</protein>
<feature type="region of interest" description="Disordered" evidence="2">
    <location>
        <begin position="1"/>
        <end position="32"/>
    </location>
</feature>
<name>A0A267DQN8_9PLAT</name>
<feature type="coiled-coil region" evidence="1">
    <location>
        <begin position="41"/>
        <end position="75"/>
    </location>
</feature>
<dbReference type="EMBL" id="NIVC01003389">
    <property type="protein sequence ID" value="PAA51618.1"/>
    <property type="molecule type" value="Genomic_DNA"/>
</dbReference>
<proteinExistence type="predicted"/>
<feature type="non-terminal residue" evidence="3">
    <location>
        <position position="1"/>
    </location>
</feature>
<evidence type="ECO:0000313" key="4">
    <source>
        <dbReference type="Proteomes" id="UP000215902"/>
    </source>
</evidence>
<comment type="caution">
    <text evidence="3">The sequence shown here is derived from an EMBL/GenBank/DDBJ whole genome shotgun (WGS) entry which is preliminary data.</text>
</comment>
<dbReference type="AlphaFoldDB" id="A0A267DQN8"/>
<keyword evidence="4" id="KW-1185">Reference proteome</keyword>
<feature type="coiled-coil region" evidence="1">
    <location>
        <begin position="160"/>
        <end position="187"/>
    </location>
</feature>
<evidence type="ECO:0000256" key="2">
    <source>
        <dbReference type="SAM" id="MobiDB-lite"/>
    </source>
</evidence>
<feature type="region of interest" description="Disordered" evidence="2">
    <location>
        <begin position="290"/>
        <end position="347"/>
    </location>
</feature>
<accession>A0A267DQN8</accession>